<evidence type="ECO:0000313" key="2">
    <source>
        <dbReference type="Proteomes" id="UP000326287"/>
    </source>
</evidence>
<dbReference type="Proteomes" id="UP000326287">
    <property type="component" value="Chromosome"/>
</dbReference>
<organism evidence="1 2">
    <name type="scientific">Halioglobus maricola</name>
    <dbReference type="NCBI Taxonomy" id="2601894"/>
    <lineage>
        <taxon>Bacteria</taxon>
        <taxon>Pseudomonadati</taxon>
        <taxon>Pseudomonadota</taxon>
        <taxon>Gammaproteobacteria</taxon>
        <taxon>Cellvibrionales</taxon>
        <taxon>Halieaceae</taxon>
        <taxon>Halioglobus</taxon>
    </lineage>
</organism>
<dbReference type="EMBL" id="CP036422">
    <property type="protein sequence ID" value="QFU74406.1"/>
    <property type="molecule type" value="Genomic_DNA"/>
</dbReference>
<dbReference type="SUPFAM" id="SSF52540">
    <property type="entry name" value="P-loop containing nucleoside triphosphate hydrolases"/>
    <property type="match status" value="1"/>
</dbReference>
<reference evidence="1 2" key="1">
    <citation type="submission" date="2019-02" db="EMBL/GenBank/DDBJ databases">
        <authorList>
            <person name="Li S.-H."/>
        </authorList>
    </citation>
    <scope>NUCLEOTIDE SEQUENCE [LARGE SCALE GENOMIC DNA]</scope>
    <source>
        <strain evidence="1 2">IMCC14385</strain>
    </source>
</reference>
<dbReference type="RefSeq" id="WP_152660518.1">
    <property type="nucleotide sequence ID" value="NZ_CP036422.1"/>
</dbReference>
<proteinExistence type="predicted"/>
<evidence type="ECO:0008006" key="3">
    <source>
        <dbReference type="Google" id="ProtNLM"/>
    </source>
</evidence>
<name>A0A5P9NFU9_9GAMM</name>
<gene>
    <name evidence="1" type="ORF">EY643_01360</name>
</gene>
<dbReference type="OrthoDB" id="288532at2"/>
<dbReference type="KEGG" id="halc:EY643_01360"/>
<accession>A0A5P9NFU9</accession>
<protein>
    <recommendedName>
        <fullName evidence="3">Sulfotransferase family protein</fullName>
    </recommendedName>
</protein>
<dbReference type="Gene3D" id="3.40.50.300">
    <property type="entry name" value="P-loop containing nucleotide triphosphate hydrolases"/>
    <property type="match status" value="1"/>
</dbReference>
<sequence length="210" mass="24672">MILSRQKNFIFIANIKTASTSIEAALRKYADIHVKTTRSGKHMSALELERQFINHWPRKYLGDAESYIRFGVIREPVSWFLSIYNSHTKSAFRGTAQYTGDSTIEEFLNRRVTRKQWQLRDQHLRFCNGKGKPMVDFLIRYEFLQSDFKRVCEHLDLDANMPHANKSPQKISVENLSPNTRRQIEEAYSSDLMFYEEYAGRPISRQPKDA</sequence>
<dbReference type="Pfam" id="PF03567">
    <property type="entry name" value="Sulfotransfer_2"/>
    <property type="match status" value="1"/>
</dbReference>
<keyword evidence="2" id="KW-1185">Reference proteome</keyword>
<dbReference type="InterPro" id="IPR005331">
    <property type="entry name" value="Sulfotransferase"/>
</dbReference>
<dbReference type="GO" id="GO:0016020">
    <property type="term" value="C:membrane"/>
    <property type="evidence" value="ECO:0007669"/>
    <property type="project" value="InterPro"/>
</dbReference>
<dbReference type="AlphaFoldDB" id="A0A5P9NFU9"/>
<dbReference type="InterPro" id="IPR027417">
    <property type="entry name" value="P-loop_NTPase"/>
</dbReference>
<dbReference type="GO" id="GO:0008146">
    <property type="term" value="F:sulfotransferase activity"/>
    <property type="evidence" value="ECO:0007669"/>
    <property type="project" value="InterPro"/>
</dbReference>
<evidence type="ECO:0000313" key="1">
    <source>
        <dbReference type="EMBL" id="QFU74406.1"/>
    </source>
</evidence>